<keyword evidence="2" id="KW-0813">Transport</keyword>
<reference evidence="8" key="1">
    <citation type="journal article" date="2021" name="PeerJ">
        <title>Extensive microbial diversity within the chicken gut microbiome revealed by metagenomics and culture.</title>
        <authorList>
            <person name="Gilroy R."/>
            <person name="Ravi A."/>
            <person name="Getino M."/>
            <person name="Pursley I."/>
            <person name="Horton D.L."/>
            <person name="Alikhan N.F."/>
            <person name="Baker D."/>
            <person name="Gharbi K."/>
            <person name="Hall N."/>
            <person name="Watson M."/>
            <person name="Adriaenssens E.M."/>
            <person name="Foster-Nyarko E."/>
            <person name="Jarju S."/>
            <person name="Secka A."/>
            <person name="Antonio M."/>
            <person name="Oren A."/>
            <person name="Chaudhuri R.R."/>
            <person name="La Ragione R."/>
            <person name="Hildebrand F."/>
            <person name="Pallen M.J."/>
        </authorList>
    </citation>
    <scope>NUCLEOTIDE SEQUENCE</scope>
    <source>
        <strain evidence="8">CHK171-7178</strain>
    </source>
</reference>
<evidence type="ECO:0000256" key="5">
    <source>
        <dbReference type="ARBA" id="ARBA00022989"/>
    </source>
</evidence>
<feature type="transmembrane region" description="Helical" evidence="7">
    <location>
        <begin position="20"/>
        <end position="39"/>
    </location>
</feature>
<dbReference type="InterPro" id="IPR051393">
    <property type="entry name" value="ABC_transporter_permease"/>
</dbReference>
<feature type="non-terminal residue" evidence="8">
    <location>
        <position position="100"/>
    </location>
</feature>
<evidence type="ECO:0000256" key="2">
    <source>
        <dbReference type="ARBA" id="ARBA00022448"/>
    </source>
</evidence>
<reference evidence="8" key="2">
    <citation type="submission" date="2021-09" db="EMBL/GenBank/DDBJ databases">
        <authorList>
            <person name="Gilroy R."/>
        </authorList>
    </citation>
    <scope>NUCLEOTIDE SEQUENCE</scope>
    <source>
        <strain evidence="8">CHK171-7178</strain>
    </source>
</reference>
<comment type="caution">
    <text evidence="8">The sequence shown here is derived from an EMBL/GenBank/DDBJ whole genome shotgun (WGS) entry which is preliminary data.</text>
</comment>
<dbReference type="PANTHER" id="PTHR30193">
    <property type="entry name" value="ABC TRANSPORTER PERMEASE PROTEIN"/>
    <property type="match status" value="1"/>
</dbReference>
<accession>A0A921G3P4</accession>
<dbReference type="PANTHER" id="PTHR30193:SF37">
    <property type="entry name" value="INNER MEMBRANE ABC TRANSPORTER PERMEASE PROTEIN YCJO"/>
    <property type="match status" value="1"/>
</dbReference>
<name>A0A921G3P4_SPOPS</name>
<evidence type="ECO:0000256" key="4">
    <source>
        <dbReference type="ARBA" id="ARBA00022692"/>
    </source>
</evidence>
<evidence type="ECO:0000313" key="9">
    <source>
        <dbReference type="Proteomes" id="UP000698173"/>
    </source>
</evidence>
<dbReference type="GO" id="GO:0005886">
    <property type="term" value="C:plasma membrane"/>
    <property type="evidence" value="ECO:0007669"/>
    <property type="project" value="UniProtKB-SubCell"/>
</dbReference>
<sequence length="100" mass="11468">MSTLEKPGMWRKTLNGRTALLYLLPSIILFSVFVFYPMFRTIYLSFFLTDQNGNAAIWVGLENYSYLLESTEFINSMKATGMFVLYTVPIGIILALFFAL</sequence>
<proteinExistence type="predicted"/>
<dbReference type="SUPFAM" id="SSF161098">
    <property type="entry name" value="MetI-like"/>
    <property type="match status" value="1"/>
</dbReference>
<keyword evidence="6 7" id="KW-0472">Membrane</keyword>
<gene>
    <name evidence="8" type="ORF">K8V56_21055</name>
</gene>
<protein>
    <submittedName>
        <fullName evidence="8">Sugar ABC transporter permease</fullName>
    </submittedName>
</protein>
<keyword evidence="4 7" id="KW-0812">Transmembrane</keyword>
<keyword evidence="5 7" id="KW-1133">Transmembrane helix</keyword>
<dbReference type="InterPro" id="IPR035906">
    <property type="entry name" value="MetI-like_sf"/>
</dbReference>
<evidence type="ECO:0000256" key="7">
    <source>
        <dbReference type="SAM" id="Phobius"/>
    </source>
</evidence>
<dbReference type="AlphaFoldDB" id="A0A921G3P4"/>
<dbReference type="EMBL" id="DYWT01000314">
    <property type="protein sequence ID" value="HJF34260.1"/>
    <property type="molecule type" value="Genomic_DNA"/>
</dbReference>
<evidence type="ECO:0000256" key="1">
    <source>
        <dbReference type="ARBA" id="ARBA00004651"/>
    </source>
</evidence>
<organism evidence="8 9">
    <name type="scientific">Sporosarcina psychrophila</name>
    <name type="common">Bacillus psychrophilus</name>
    <dbReference type="NCBI Taxonomy" id="1476"/>
    <lineage>
        <taxon>Bacteria</taxon>
        <taxon>Bacillati</taxon>
        <taxon>Bacillota</taxon>
        <taxon>Bacilli</taxon>
        <taxon>Bacillales</taxon>
        <taxon>Caryophanaceae</taxon>
        <taxon>Sporosarcina</taxon>
    </lineage>
</organism>
<evidence type="ECO:0000313" key="8">
    <source>
        <dbReference type="EMBL" id="HJF34260.1"/>
    </source>
</evidence>
<keyword evidence="3" id="KW-1003">Cell membrane</keyword>
<comment type="subcellular location">
    <subcellularLocation>
        <location evidence="1">Cell membrane</location>
        <topology evidence="1">Multi-pass membrane protein</topology>
    </subcellularLocation>
</comment>
<dbReference type="Gene3D" id="1.10.3720.10">
    <property type="entry name" value="MetI-like"/>
    <property type="match status" value="1"/>
</dbReference>
<feature type="transmembrane region" description="Helical" evidence="7">
    <location>
        <begin position="79"/>
        <end position="99"/>
    </location>
</feature>
<evidence type="ECO:0000256" key="6">
    <source>
        <dbReference type="ARBA" id="ARBA00023136"/>
    </source>
</evidence>
<dbReference type="Proteomes" id="UP000698173">
    <property type="component" value="Unassembled WGS sequence"/>
</dbReference>
<evidence type="ECO:0000256" key="3">
    <source>
        <dbReference type="ARBA" id="ARBA00022475"/>
    </source>
</evidence>